<gene>
    <name evidence="1" type="ORF">G4Y79_24215</name>
</gene>
<evidence type="ECO:0008006" key="3">
    <source>
        <dbReference type="Google" id="ProtNLM"/>
    </source>
</evidence>
<sequence>MPIRIGWYDHNQTIIYVQFVARWTTDEYRQMLVDSYDLIDSVDGDVVVLLNFIDSQSLPLLIVPLLKQAVFQTHPRTSLIVVVGASEMLLRLGRVVQRAYPVVSDRTVIAPSLTSANQLIEKHQHASITMTESS</sequence>
<accession>A0A7S8E9A9</accession>
<organism evidence="1 2">
    <name type="scientific">Phototrophicus methaneseepsis</name>
    <dbReference type="NCBI Taxonomy" id="2710758"/>
    <lineage>
        <taxon>Bacteria</taxon>
        <taxon>Bacillati</taxon>
        <taxon>Chloroflexota</taxon>
        <taxon>Candidatus Thermofontia</taxon>
        <taxon>Phototrophicales</taxon>
        <taxon>Phototrophicaceae</taxon>
        <taxon>Phototrophicus</taxon>
    </lineage>
</organism>
<dbReference type="RefSeq" id="WP_195170820.1">
    <property type="nucleotide sequence ID" value="NZ_CP062983.1"/>
</dbReference>
<protein>
    <recommendedName>
        <fullName evidence="3">STAS domain-containing protein</fullName>
    </recommendedName>
</protein>
<name>A0A7S8E9A9_9CHLR</name>
<keyword evidence="2" id="KW-1185">Reference proteome</keyword>
<evidence type="ECO:0000313" key="2">
    <source>
        <dbReference type="Proteomes" id="UP000594468"/>
    </source>
</evidence>
<dbReference type="Proteomes" id="UP000594468">
    <property type="component" value="Chromosome"/>
</dbReference>
<dbReference type="KEGG" id="pmet:G4Y79_24215"/>
<evidence type="ECO:0000313" key="1">
    <source>
        <dbReference type="EMBL" id="QPC82751.1"/>
    </source>
</evidence>
<proteinExistence type="predicted"/>
<dbReference type="EMBL" id="CP062983">
    <property type="protein sequence ID" value="QPC82751.1"/>
    <property type="molecule type" value="Genomic_DNA"/>
</dbReference>
<reference evidence="1 2" key="1">
    <citation type="submission" date="2020-02" db="EMBL/GenBank/DDBJ databases">
        <authorList>
            <person name="Zheng R.K."/>
            <person name="Sun C.M."/>
        </authorList>
    </citation>
    <scope>NUCLEOTIDE SEQUENCE [LARGE SCALE GENOMIC DNA]</scope>
    <source>
        <strain evidence="2">rifampicinis</strain>
    </source>
</reference>
<dbReference type="AlphaFoldDB" id="A0A7S8E9A9"/>